<protein>
    <recommendedName>
        <fullName evidence="3">HTH cro/C1-type domain-containing protein</fullName>
    </recommendedName>
</protein>
<dbReference type="Gene3D" id="1.10.260.40">
    <property type="entry name" value="lambda repressor-like DNA-binding domains"/>
    <property type="match status" value="1"/>
</dbReference>
<dbReference type="Proteomes" id="UP000334820">
    <property type="component" value="Unassembled WGS sequence"/>
</dbReference>
<dbReference type="GO" id="GO:0003677">
    <property type="term" value="F:DNA binding"/>
    <property type="evidence" value="ECO:0007669"/>
    <property type="project" value="InterPro"/>
</dbReference>
<evidence type="ECO:0000313" key="1">
    <source>
        <dbReference type="EMBL" id="GER82753.1"/>
    </source>
</evidence>
<evidence type="ECO:0008006" key="3">
    <source>
        <dbReference type="Google" id="ProtNLM"/>
    </source>
</evidence>
<reference evidence="1 2" key="1">
    <citation type="journal article" date="2019" name="Int. J. Syst. Evol. Microbiol.">
        <title>Thermogemmatispora aurantia sp. nov. and Thermogemmatispora argillosa sp. nov., within the class Ktedonobacteria, and emended description of the genus Thermogemmatispora.</title>
        <authorList>
            <person name="Zheng Y."/>
            <person name="Wang C.M."/>
            <person name="Sakai Y."/>
            <person name="Abe K."/>
            <person name="Yokota A."/>
            <person name="Yabe S."/>
        </authorList>
    </citation>
    <scope>NUCLEOTIDE SEQUENCE [LARGE SCALE GENOMIC DNA]</scope>
    <source>
        <strain evidence="1 2">A1-2</strain>
    </source>
</reference>
<dbReference type="InterPro" id="IPR010982">
    <property type="entry name" value="Lambda_DNA-bd_dom_sf"/>
</dbReference>
<sequence>MEVQRYQDLLGWTDADLIRRAEVTYDTLRKVKSGLPVRRFVAVKVWRAINRALQEQGYDPVSLEGLRIAISGR</sequence>
<accession>A0A5J4K5H5</accession>
<gene>
    <name evidence="1" type="ORF">KTAU_13900</name>
</gene>
<proteinExistence type="predicted"/>
<name>A0A5J4K5H5_9CHLR</name>
<evidence type="ECO:0000313" key="2">
    <source>
        <dbReference type="Proteomes" id="UP000334820"/>
    </source>
</evidence>
<organism evidence="1 2">
    <name type="scientific">Thermogemmatispora aurantia</name>
    <dbReference type="NCBI Taxonomy" id="2045279"/>
    <lineage>
        <taxon>Bacteria</taxon>
        <taxon>Bacillati</taxon>
        <taxon>Chloroflexota</taxon>
        <taxon>Ktedonobacteria</taxon>
        <taxon>Thermogemmatisporales</taxon>
        <taxon>Thermogemmatisporaceae</taxon>
        <taxon>Thermogemmatispora</taxon>
    </lineage>
</organism>
<dbReference type="AlphaFoldDB" id="A0A5J4K5H5"/>
<comment type="caution">
    <text evidence="1">The sequence shown here is derived from an EMBL/GenBank/DDBJ whole genome shotgun (WGS) entry which is preliminary data.</text>
</comment>
<dbReference type="EMBL" id="BKZV01000001">
    <property type="protein sequence ID" value="GER82753.1"/>
    <property type="molecule type" value="Genomic_DNA"/>
</dbReference>
<keyword evidence="2" id="KW-1185">Reference proteome</keyword>